<evidence type="ECO:0000256" key="1">
    <source>
        <dbReference type="SAM" id="MobiDB-lite"/>
    </source>
</evidence>
<accession>A0A916P790</accession>
<evidence type="ECO:0000313" key="3">
    <source>
        <dbReference type="Proteomes" id="UP000039021"/>
    </source>
</evidence>
<dbReference type="Proteomes" id="UP000039021">
    <property type="component" value="Unassembled WGS sequence"/>
</dbReference>
<feature type="compositionally biased region" description="Polar residues" evidence="1">
    <location>
        <begin position="23"/>
        <end position="36"/>
    </location>
</feature>
<protein>
    <submittedName>
        <fullName evidence="2">Uncharacterized protein</fullName>
    </submittedName>
</protein>
<comment type="caution">
    <text evidence="2">The sequence shown here is derived from an EMBL/GenBank/DDBJ whole genome shotgun (WGS) entry which is preliminary data.</text>
</comment>
<sequence length="36" mass="3890">MLSCDSRSTKKDASRSASGSAADTTTNWVPRRFNNA</sequence>
<name>A0A916P790_MYCTX</name>
<organism evidence="2 3">
    <name type="scientific">Mycobacterium tuberculosis</name>
    <dbReference type="NCBI Taxonomy" id="1773"/>
    <lineage>
        <taxon>Bacteria</taxon>
        <taxon>Bacillati</taxon>
        <taxon>Actinomycetota</taxon>
        <taxon>Actinomycetes</taxon>
        <taxon>Mycobacteriales</taxon>
        <taxon>Mycobacteriaceae</taxon>
        <taxon>Mycobacterium</taxon>
        <taxon>Mycobacterium tuberculosis complex</taxon>
    </lineage>
</organism>
<reference evidence="3" key="1">
    <citation type="submission" date="2015-03" db="EMBL/GenBank/DDBJ databases">
        <authorList>
            <consortium name="Pathogen Informatics"/>
        </authorList>
    </citation>
    <scope>NUCLEOTIDE SEQUENCE [LARGE SCALE GENOMIC DNA]</scope>
    <source>
        <strain evidence="3">N09902308</strain>
    </source>
</reference>
<dbReference type="EMBL" id="CSBK01000365">
    <property type="protein sequence ID" value="COX31184.1"/>
    <property type="molecule type" value="Genomic_DNA"/>
</dbReference>
<feature type="region of interest" description="Disordered" evidence="1">
    <location>
        <begin position="1"/>
        <end position="36"/>
    </location>
</feature>
<evidence type="ECO:0000313" key="2">
    <source>
        <dbReference type="EMBL" id="COX31184.1"/>
    </source>
</evidence>
<proteinExistence type="predicted"/>
<gene>
    <name evidence="2" type="ORF">ERS007739_01058</name>
</gene>
<dbReference type="AlphaFoldDB" id="A0A916P790"/>